<gene>
    <name evidence="1" type="ORF">FHG85_10710</name>
</gene>
<protein>
    <submittedName>
        <fullName evidence="1">Carboxypeptidase-like regulatory domain-containing protein</fullName>
    </submittedName>
</protein>
<accession>A0A7D3XN35</accession>
<dbReference type="AlphaFoldDB" id="A0A7D3XN35"/>
<dbReference type="SUPFAM" id="SSF49464">
    <property type="entry name" value="Carboxypeptidase regulatory domain-like"/>
    <property type="match status" value="1"/>
</dbReference>
<name>A0A7D3XN35_9BACT</name>
<evidence type="ECO:0000313" key="1">
    <source>
        <dbReference type="EMBL" id="QKG80716.1"/>
    </source>
</evidence>
<evidence type="ECO:0000313" key="2">
    <source>
        <dbReference type="Proteomes" id="UP000500961"/>
    </source>
</evidence>
<dbReference type="GO" id="GO:0004180">
    <property type="term" value="F:carboxypeptidase activity"/>
    <property type="evidence" value="ECO:0007669"/>
    <property type="project" value="UniProtKB-KW"/>
</dbReference>
<keyword evidence="1" id="KW-0378">Hydrolase</keyword>
<dbReference type="Proteomes" id="UP000500961">
    <property type="component" value="Chromosome"/>
</dbReference>
<organism evidence="1 2">
    <name type="scientific">Tenuifilum thalassicum</name>
    <dbReference type="NCBI Taxonomy" id="2590900"/>
    <lineage>
        <taxon>Bacteria</taxon>
        <taxon>Pseudomonadati</taxon>
        <taxon>Bacteroidota</taxon>
        <taxon>Bacteroidia</taxon>
        <taxon>Bacteroidales</taxon>
        <taxon>Tenuifilaceae</taxon>
        <taxon>Tenuifilum</taxon>
    </lineage>
</organism>
<keyword evidence="1" id="KW-0121">Carboxypeptidase</keyword>
<keyword evidence="2" id="KW-1185">Reference proteome</keyword>
<dbReference type="EMBL" id="CP041345">
    <property type="protein sequence ID" value="QKG80716.1"/>
    <property type="molecule type" value="Genomic_DNA"/>
</dbReference>
<keyword evidence="1" id="KW-0645">Protease</keyword>
<reference evidence="1 2" key="1">
    <citation type="submission" date="2019-07" db="EMBL/GenBank/DDBJ databases">
        <title>Thalassofilum flectens gen. nov., sp. nov., a novel moderate thermophilic anaerobe from a shallow sea hot spring in Kunashir Island (Russia), representing a new family in the order Bacteroidales, and proposal of Thalassofilacea fam. nov.</title>
        <authorList>
            <person name="Kochetkova T.V."/>
            <person name="Podosokorskaya O.A."/>
            <person name="Novikov A."/>
            <person name="Elcheninov A.G."/>
            <person name="Toshchakov S.V."/>
            <person name="Kublanov I.V."/>
        </authorList>
    </citation>
    <scope>NUCLEOTIDE SEQUENCE [LARGE SCALE GENOMIC DNA]</scope>
    <source>
        <strain evidence="1 2">38-H</strain>
    </source>
</reference>
<dbReference type="InterPro" id="IPR008969">
    <property type="entry name" value="CarboxyPept-like_regulatory"/>
</dbReference>
<dbReference type="RefSeq" id="WP_173075741.1">
    <property type="nucleotide sequence ID" value="NZ_CP041345.1"/>
</dbReference>
<proteinExistence type="predicted"/>
<sequence>MKKILFLIIAIATLSGIKPIWAQVLLPVPDSLRVVNFRLTNEKTGEPVGLAHVLNITQKKGCISDLMGYFKIPYRIGDSLRITALGYHQKYILNWGQFSKDTIFYSIKLTPKVYEIEEVRISRFTTYDRFLREFAHLDLKKDKEEQQNERIRLYFYGIVKGLALLSLPGQTMGVTFGKDWYQKQNEKVDAAIEKERLKRKAENKFNLGVVEKLTGLKGEELQRFFDYLSFDQSYVLKATDYELRERILELYEQYKKALPNDKTSHD</sequence>
<dbReference type="KEGG" id="ttz:FHG85_10710"/>